<dbReference type="FunFam" id="3.30.160.60:FF:001704">
    <property type="entry name" value="C2H2 transcription factor, putative"/>
    <property type="match status" value="1"/>
</dbReference>
<dbReference type="GO" id="GO:0045944">
    <property type="term" value="P:positive regulation of transcription by RNA polymerase II"/>
    <property type="evidence" value="ECO:0007669"/>
    <property type="project" value="UniProtKB-ARBA"/>
</dbReference>
<accession>A0A9W9U0I2</accession>
<dbReference type="PANTHER" id="PTHR19818">
    <property type="entry name" value="ZINC FINGER PROTEIN ZIC AND GLI"/>
    <property type="match status" value="1"/>
</dbReference>
<dbReference type="InterPro" id="IPR050329">
    <property type="entry name" value="GLI_C2H2-zinc-finger"/>
</dbReference>
<dbReference type="OrthoDB" id="3437960at2759"/>
<dbReference type="InterPro" id="IPR036236">
    <property type="entry name" value="Znf_C2H2_sf"/>
</dbReference>
<keyword evidence="1" id="KW-0479">Metal-binding</keyword>
<feature type="region of interest" description="Disordered" evidence="6">
    <location>
        <begin position="549"/>
        <end position="594"/>
    </location>
</feature>
<name>A0A9W9U0I2_9EURO</name>
<feature type="domain" description="C2H2-type" evidence="7">
    <location>
        <begin position="544"/>
        <end position="574"/>
    </location>
</feature>
<evidence type="ECO:0000256" key="1">
    <source>
        <dbReference type="ARBA" id="ARBA00022723"/>
    </source>
</evidence>
<dbReference type="PROSITE" id="PS50157">
    <property type="entry name" value="ZINC_FINGER_C2H2_2"/>
    <property type="match status" value="3"/>
</dbReference>
<dbReference type="EMBL" id="JAPQKS010000001">
    <property type="protein sequence ID" value="KAJ5249051.1"/>
    <property type="molecule type" value="Genomic_DNA"/>
</dbReference>
<evidence type="ECO:0000256" key="4">
    <source>
        <dbReference type="ARBA" id="ARBA00022833"/>
    </source>
</evidence>
<dbReference type="Pfam" id="PF00096">
    <property type="entry name" value="zf-C2H2"/>
    <property type="match status" value="3"/>
</dbReference>
<feature type="region of interest" description="Disordered" evidence="6">
    <location>
        <begin position="309"/>
        <end position="354"/>
    </location>
</feature>
<dbReference type="GO" id="GO:0008270">
    <property type="term" value="F:zinc ion binding"/>
    <property type="evidence" value="ECO:0007669"/>
    <property type="project" value="UniProtKB-KW"/>
</dbReference>
<gene>
    <name evidence="8" type="ORF">N7468_000502</name>
</gene>
<dbReference type="AlphaFoldDB" id="A0A9W9U0I2"/>
<proteinExistence type="predicted"/>
<feature type="domain" description="C2H2-type" evidence="7">
    <location>
        <begin position="442"/>
        <end position="469"/>
    </location>
</feature>
<evidence type="ECO:0000256" key="6">
    <source>
        <dbReference type="SAM" id="MobiDB-lite"/>
    </source>
</evidence>
<dbReference type="Gene3D" id="3.30.160.60">
    <property type="entry name" value="Classic Zinc Finger"/>
    <property type="match status" value="5"/>
</dbReference>
<dbReference type="FunFam" id="3.30.160.60:FF:000446">
    <property type="entry name" value="Zinc finger protein"/>
    <property type="match status" value="1"/>
</dbReference>
<organism evidence="8 9">
    <name type="scientific">Penicillium chermesinum</name>
    <dbReference type="NCBI Taxonomy" id="63820"/>
    <lineage>
        <taxon>Eukaryota</taxon>
        <taxon>Fungi</taxon>
        <taxon>Dikarya</taxon>
        <taxon>Ascomycota</taxon>
        <taxon>Pezizomycotina</taxon>
        <taxon>Eurotiomycetes</taxon>
        <taxon>Eurotiomycetidae</taxon>
        <taxon>Eurotiales</taxon>
        <taxon>Aspergillaceae</taxon>
        <taxon>Penicillium</taxon>
    </lineage>
</organism>
<evidence type="ECO:0000256" key="3">
    <source>
        <dbReference type="ARBA" id="ARBA00022771"/>
    </source>
</evidence>
<feature type="region of interest" description="Disordered" evidence="6">
    <location>
        <begin position="483"/>
        <end position="512"/>
    </location>
</feature>
<evidence type="ECO:0000313" key="9">
    <source>
        <dbReference type="Proteomes" id="UP001150941"/>
    </source>
</evidence>
<keyword evidence="9" id="KW-1185">Reference proteome</keyword>
<evidence type="ECO:0000256" key="5">
    <source>
        <dbReference type="PROSITE-ProRule" id="PRU00042"/>
    </source>
</evidence>
<dbReference type="GO" id="GO:0000981">
    <property type="term" value="F:DNA-binding transcription factor activity, RNA polymerase II-specific"/>
    <property type="evidence" value="ECO:0007669"/>
    <property type="project" value="TreeGrafter"/>
</dbReference>
<dbReference type="RefSeq" id="XP_058335830.1">
    <property type="nucleotide sequence ID" value="XM_058469799.1"/>
</dbReference>
<evidence type="ECO:0000259" key="7">
    <source>
        <dbReference type="PROSITE" id="PS50157"/>
    </source>
</evidence>
<evidence type="ECO:0000256" key="2">
    <source>
        <dbReference type="ARBA" id="ARBA00022737"/>
    </source>
</evidence>
<comment type="caution">
    <text evidence="8">The sequence shown here is derived from an EMBL/GenBank/DDBJ whole genome shotgun (WGS) entry which is preliminary data.</text>
</comment>
<protein>
    <recommendedName>
        <fullName evidence="7">C2H2-type domain-containing protein</fullName>
    </recommendedName>
</protein>
<dbReference type="GeneID" id="83197102"/>
<dbReference type="PANTHER" id="PTHR19818:SF139">
    <property type="entry name" value="PAIR-RULE PROTEIN ODD-PAIRED"/>
    <property type="match status" value="1"/>
</dbReference>
<dbReference type="SMART" id="SM00355">
    <property type="entry name" value="ZnF_C2H2"/>
    <property type="match status" value="6"/>
</dbReference>
<dbReference type="GO" id="GO:0000978">
    <property type="term" value="F:RNA polymerase II cis-regulatory region sequence-specific DNA binding"/>
    <property type="evidence" value="ECO:0007669"/>
    <property type="project" value="TreeGrafter"/>
</dbReference>
<keyword evidence="3 5" id="KW-0863">Zinc-finger</keyword>
<keyword evidence="2" id="KW-0677">Repeat</keyword>
<sequence>MVSQPQAGDFCLECRWEDLHIDNSESLGSSGDSSRPQWNCTDQEHHTSLAPTKASDPCCDLDHCSADCQSVCDGFVDCDASEVCSTTHRDKLHCEEDHCDEDHCESTDSLCLQDHCCDTAIAGDCGFEAFFGLTTPVSLDTTGMLPSSAMTHQPYAGQGKPEYTLPAMIDPCYHESFLSSYQEHSSHCDQNVSNHFECHDFQKDLQDMFGNQHYPTATEVNPSDVFQMLGTCPDFSVCHEPHLPAPQLIPNALEKPKTDPAADALNCFHPEHHHVHDHEHAHAHFKNPNDLNLNIPRGAHRSHHRCRGHHHIHAHHYSPYSRHSRSSVSSHFLSSPRDTPPPLEGGSSSIMTTPEFSTDDNEIHMCKWTSTIHGIKTPCGATFADAGALQEHLTATHMNTIDGAKGTGYYCCWAGCHRPDDPFSQKSKLQGHFLTHSNYKNFRCSVCGKSFARQATLDRHERSHRGDKPYKCKECGKCFTDSSELSEPPARLDPDMSNANISETHSRTHTGEKPFKCDWPGCTFQTGDSSNMSSHRLTHGERKHKCPYPGCTKSFTRPDQLKRHQRSTHKDASSTLPSPSPSADHFALPYAFAS</sequence>
<dbReference type="SUPFAM" id="SSF57667">
    <property type="entry name" value="beta-beta-alpha zinc fingers"/>
    <property type="match status" value="3"/>
</dbReference>
<reference evidence="8" key="1">
    <citation type="submission" date="2022-11" db="EMBL/GenBank/DDBJ databases">
        <authorList>
            <person name="Petersen C."/>
        </authorList>
    </citation>
    <scope>NUCLEOTIDE SEQUENCE</scope>
    <source>
        <strain evidence="8">IBT 19713</strain>
    </source>
</reference>
<dbReference type="GO" id="GO:0005634">
    <property type="term" value="C:nucleus"/>
    <property type="evidence" value="ECO:0007669"/>
    <property type="project" value="UniProtKB-ARBA"/>
</dbReference>
<dbReference type="Proteomes" id="UP001150941">
    <property type="component" value="Unassembled WGS sequence"/>
</dbReference>
<dbReference type="PROSITE" id="PS00028">
    <property type="entry name" value="ZINC_FINGER_C2H2_1"/>
    <property type="match status" value="2"/>
</dbReference>
<evidence type="ECO:0000313" key="8">
    <source>
        <dbReference type="EMBL" id="KAJ5249051.1"/>
    </source>
</evidence>
<dbReference type="InterPro" id="IPR013087">
    <property type="entry name" value="Znf_C2H2_type"/>
</dbReference>
<keyword evidence="4" id="KW-0862">Zinc</keyword>
<feature type="compositionally biased region" description="Low complexity" evidence="6">
    <location>
        <begin position="317"/>
        <end position="336"/>
    </location>
</feature>
<reference evidence="8" key="2">
    <citation type="journal article" date="2023" name="IMA Fungus">
        <title>Comparative genomic study of the Penicillium genus elucidates a diverse pangenome and 15 lateral gene transfer events.</title>
        <authorList>
            <person name="Petersen C."/>
            <person name="Sorensen T."/>
            <person name="Nielsen M.R."/>
            <person name="Sondergaard T.E."/>
            <person name="Sorensen J.L."/>
            <person name="Fitzpatrick D.A."/>
            <person name="Frisvad J.C."/>
            <person name="Nielsen K.L."/>
        </authorList>
    </citation>
    <scope>NUCLEOTIDE SEQUENCE</scope>
    <source>
        <strain evidence="8">IBT 19713</strain>
    </source>
</reference>
<feature type="domain" description="C2H2-type" evidence="7">
    <location>
        <begin position="470"/>
        <end position="514"/>
    </location>
</feature>